<reference evidence="5" key="1">
    <citation type="submission" date="2019-10" db="EMBL/GenBank/DDBJ databases">
        <authorList>
            <person name="Stefani N."/>
            <person name="Schroeckh V."/>
        </authorList>
    </citation>
    <scope>NUCLEOTIDE SEQUENCE</scope>
    <source>
        <strain evidence="5">KI683</strain>
    </source>
</reference>
<dbReference type="Gene3D" id="3.40.50.10950">
    <property type="match status" value="1"/>
</dbReference>
<feature type="domain" description="Phosphate acetyl/butaryl transferase" evidence="4">
    <location>
        <begin position="1"/>
        <end position="92"/>
    </location>
</feature>
<keyword evidence="2" id="KW-0012">Acyltransferase</keyword>
<protein>
    <submittedName>
        <fullName evidence="5">EutD_1 protein</fullName>
    </submittedName>
</protein>
<dbReference type="InterPro" id="IPR002505">
    <property type="entry name" value="PTA_PTB"/>
</dbReference>
<dbReference type="AlphaFoldDB" id="A0A5Q5ACC2"/>
<proteinExistence type="predicted"/>
<dbReference type="SUPFAM" id="SSF53659">
    <property type="entry name" value="Isocitrate/Isopropylmalate dehydrogenase-like"/>
    <property type="match status" value="1"/>
</dbReference>
<evidence type="ECO:0000256" key="2">
    <source>
        <dbReference type="ARBA" id="ARBA00023315"/>
    </source>
</evidence>
<evidence type="ECO:0000256" key="1">
    <source>
        <dbReference type="ARBA" id="ARBA00022679"/>
    </source>
</evidence>
<dbReference type="PANTHER" id="PTHR43356:SF1">
    <property type="entry name" value="PHOSPHATE ACETYLTRANSFERASE EUTD"/>
    <property type="match status" value="1"/>
</dbReference>
<accession>A0A5Q5ACC2</accession>
<dbReference type="EMBL" id="LR730402">
    <property type="protein sequence ID" value="VWQ04924.1"/>
    <property type="molecule type" value="Genomic_DNA"/>
</dbReference>
<evidence type="ECO:0000256" key="3">
    <source>
        <dbReference type="SAM" id="MobiDB-lite"/>
    </source>
</evidence>
<dbReference type="GO" id="GO:0016746">
    <property type="term" value="F:acyltransferase activity"/>
    <property type="evidence" value="ECO:0007669"/>
    <property type="project" value="UniProtKB-KW"/>
</dbReference>
<evidence type="ECO:0000313" key="5">
    <source>
        <dbReference type="EMBL" id="VWQ04924.1"/>
    </source>
</evidence>
<dbReference type="InterPro" id="IPR050500">
    <property type="entry name" value="Phos_Acetyltrans/Butyryltrans"/>
</dbReference>
<feature type="region of interest" description="Disordered" evidence="3">
    <location>
        <begin position="93"/>
        <end position="114"/>
    </location>
</feature>
<name>A0A5Q5ACC2_ECOLX</name>
<evidence type="ECO:0000259" key="4">
    <source>
        <dbReference type="Pfam" id="PF01515"/>
    </source>
</evidence>
<organism evidence="5">
    <name type="scientific">Escherichia coli</name>
    <dbReference type="NCBI Taxonomy" id="562"/>
    <lineage>
        <taxon>Bacteria</taxon>
        <taxon>Pseudomonadati</taxon>
        <taxon>Pseudomonadota</taxon>
        <taxon>Gammaproteobacteria</taxon>
        <taxon>Enterobacterales</taxon>
        <taxon>Enterobacteriaceae</taxon>
        <taxon>Escherichia</taxon>
    </lineage>
</organism>
<dbReference type="Pfam" id="PF01515">
    <property type="entry name" value="PTA_PTB"/>
    <property type="match status" value="1"/>
</dbReference>
<sequence length="114" mass="12800">MIIKRCRELALRAPARVVFPDALDQRVLKAAQYLHQQGLATPILVANPFELRQFALSHGVAMDGLQVIDPHGNLAMREEFAHRWLARAGEKNAAGCAGKTYRSADVRRRNGQRR</sequence>
<keyword evidence="1" id="KW-0808">Transferase</keyword>
<dbReference type="PANTHER" id="PTHR43356">
    <property type="entry name" value="PHOSPHATE ACETYLTRANSFERASE"/>
    <property type="match status" value="1"/>
</dbReference>
<dbReference type="InterPro" id="IPR042113">
    <property type="entry name" value="P_AcTrfase_dom1"/>
</dbReference>
<gene>
    <name evidence="5" type="primary">eutD_1</name>
    <name evidence="5" type="ORF">ECOLIKI683_04916</name>
</gene>